<keyword evidence="2" id="KW-1185">Reference proteome</keyword>
<gene>
    <name evidence="1" type="ORF">HH212_09095</name>
</gene>
<sequence length="88" mass="9718">MKPSRVSAIPLFAARTGAGRQPRILSMSKRCRPYKGDIVEHVHKLMQEFMARPPQAYNSLIAGQCAAGLDDLATFFGKALARLQMDTL</sequence>
<dbReference type="EMBL" id="CP051685">
    <property type="protein sequence ID" value="QJE00161.1"/>
    <property type="molecule type" value="Genomic_DNA"/>
</dbReference>
<evidence type="ECO:0000313" key="2">
    <source>
        <dbReference type="Proteomes" id="UP000502415"/>
    </source>
</evidence>
<reference evidence="1 2" key="1">
    <citation type="submission" date="2020-04" db="EMBL/GenBank/DDBJ databases">
        <title>Genome sequencing of novel species.</title>
        <authorList>
            <person name="Heo J."/>
            <person name="Kim S.-J."/>
            <person name="Kim J.-S."/>
            <person name="Hong S.-B."/>
            <person name="Kwon S.-W."/>
        </authorList>
    </citation>
    <scope>NUCLEOTIDE SEQUENCE [LARGE SCALE GENOMIC DNA]</scope>
    <source>
        <strain evidence="1 2">GN2-R2</strain>
    </source>
</reference>
<protein>
    <submittedName>
        <fullName evidence="1">Uncharacterized protein</fullName>
    </submittedName>
</protein>
<proteinExistence type="predicted"/>
<dbReference type="AlphaFoldDB" id="A0A7Z2ZS75"/>
<accession>A0A7Z2ZS75</accession>
<evidence type="ECO:0000313" key="1">
    <source>
        <dbReference type="EMBL" id="QJE00161.1"/>
    </source>
</evidence>
<dbReference type="RefSeq" id="WP_170202194.1">
    <property type="nucleotide sequence ID" value="NZ_CP051685.1"/>
</dbReference>
<name>A0A7Z2ZS75_9BURK</name>
<dbReference type="KEGG" id="mfy:HH212_09095"/>
<organism evidence="1 2">
    <name type="scientific">Massilia forsythiae</name>
    <dbReference type="NCBI Taxonomy" id="2728020"/>
    <lineage>
        <taxon>Bacteria</taxon>
        <taxon>Pseudomonadati</taxon>
        <taxon>Pseudomonadota</taxon>
        <taxon>Betaproteobacteria</taxon>
        <taxon>Burkholderiales</taxon>
        <taxon>Oxalobacteraceae</taxon>
        <taxon>Telluria group</taxon>
        <taxon>Massilia</taxon>
    </lineage>
</organism>
<dbReference type="Proteomes" id="UP000502415">
    <property type="component" value="Chromosome"/>
</dbReference>